<evidence type="ECO:0000256" key="2">
    <source>
        <dbReference type="ARBA" id="ARBA00010271"/>
    </source>
</evidence>
<feature type="domain" description="Exostosin GT47" evidence="8">
    <location>
        <begin position="489"/>
        <end position="764"/>
    </location>
</feature>
<keyword evidence="3" id="KW-0328">Glycosyltransferase</keyword>
<sequence>MAMDRKLKDSFKSLFFISSGLACLTCFSILFYINSTSRLLNHPNKIPHPTHLTLKPPLQIYSVINHFPAEVVSSATTHQRISYREEERFRLSSVPANHVVDNNGNDSGGAHLDQVEPNNTTRIHPEPAGETLPSYIRNQNRRPNDVGPQQGSEGKKVKDQALEAYHDRDFFMQEYKEMNRSLRIFIYPPKPNDPFADLMLPEEIEPGGNYASESYFKQNLFKSHFITKNPAEADLFYLPFSMATLRHDRRIGVQGIPDFVKNYIYNISHEYPYWNRTGGADHFYVACHSIGRTAMVKADEVKTNAIQVVCSSSYFLTGYVSHKDASIPQIWPRKGNPPTRPPSQSNIKPAAGGPPNRVESGKTSLRLVSHEEYFRVLSEAPANVGTGHGDRNFSHPVLVNGSGLFSGYYDRVNVNHVQQEEEEDKSSTIDLPEPVGKTSRLSSGNHHNQWLEIDDDGRMLPQGNEKGNQSDVLEVYHDRNLFIQEYKEMNKSLKIFVYPVKPGDPFANLLLPVKYEPGGNYASESYFKKNLFKSHFITKNPSEADLFYLPFSVASLRHDTRIGVKGIPDFVKNYIYNISHEYPYWNRTGGADHFYVACHSIGKTAMKKAIQVEINAIQVVCSSSYFLTGYVPHKDASIPQIWPRKGNPPTRAPSKRKKLAFYAGAMNSRERKFLVQVWENDTEISVHKRRLKTPYSEALLGSKFCLHAKGFEVNTARIGDALYYGCVPVILADYYDLPFSDILNWERFSVVMMSMDIPMLKHILGKEVSSKNYVKFQRNVMQKFPTTMAAASALVMLCNTQFCAKLTKLHSLRAIFFIPTTFALLTTCSVLFYISSSSSTFLFVFPEQSHLRLLQSAHGSALNSSSTLRHHGCSNNPPILDSIPSLTGESNLFSNDFNKGSHFGIDEETFQRNAEELDKKSSGDDVDTEEYHDKDLFMDNYREMNKSFKIYVYPYGRDHPFANVLLPVEFEPGGNYASESYFKKALLSSHFITKDPYEADLFFLPFAIARLRHDSRVGISGIQDFIRDYLFNISHEYPFWNRTGGSDHFYVACHSVGRSAINKAVELKLNAIQVVCSSSYYASAYVAHKDASLPQIWPRHGDNPDFASKKREKLAFFSGSLNSPVREKLLQVWENDTEISVHRGHLQRSYTEELLDSKFCLHVKGFEVNTARIGDAVYFGCVPVIIANHYDLPFSDMLNWKSFSVVVATLDIPQLKKILQDISDDEYVVLRNNLLKVRKHFQWHFPCLDYDAFYMVMLELWLRRNSMRVIGDVN</sequence>
<keyword evidence="7" id="KW-1133">Transmembrane helix</keyword>
<gene>
    <name evidence="9" type="ORF">OLC1_LOCUS7976</name>
</gene>
<dbReference type="InterPro" id="IPR040911">
    <property type="entry name" value="Exostosin_GT47"/>
</dbReference>
<organism evidence="9 10">
    <name type="scientific">Oldenlandia corymbosa var. corymbosa</name>
    <dbReference type="NCBI Taxonomy" id="529605"/>
    <lineage>
        <taxon>Eukaryota</taxon>
        <taxon>Viridiplantae</taxon>
        <taxon>Streptophyta</taxon>
        <taxon>Embryophyta</taxon>
        <taxon>Tracheophyta</taxon>
        <taxon>Spermatophyta</taxon>
        <taxon>Magnoliopsida</taxon>
        <taxon>eudicotyledons</taxon>
        <taxon>Gunneridae</taxon>
        <taxon>Pentapetalae</taxon>
        <taxon>asterids</taxon>
        <taxon>lamiids</taxon>
        <taxon>Gentianales</taxon>
        <taxon>Rubiaceae</taxon>
        <taxon>Rubioideae</taxon>
        <taxon>Spermacoceae</taxon>
        <taxon>Hedyotis-Oldenlandia complex</taxon>
        <taxon>Oldenlandia</taxon>
    </lineage>
</organism>
<keyword evidence="10" id="KW-1185">Reference proteome</keyword>
<evidence type="ECO:0000256" key="1">
    <source>
        <dbReference type="ARBA" id="ARBA00004323"/>
    </source>
</evidence>
<evidence type="ECO:0000313" key="10">
    <source>
        <dbReference type="Proteomes" id="UP001161247"/>
    </source>
</evidence>
<dbReference type="InterPro" id="IPR004263">
    <property type="entry name" value="Exostosin"/>
</dbReference>
<dbReference type="EMBL" id="OX459120">
    <property type="protein sequence ID" value="CAI9097509.1"/>
    <property type="molecule type" value="Genomic_DNA"/>
</dbReference>
<comment type="similarity">
    <text evidence="2">Belongs to the glycosyltransferase 47 family.</text>
</comment>
<keyword evidence="7" id="KW-0812">Transmembrane</keyword>
<feature type="region of interest" description="Disordered" evidence="6">
    <location>
        <begin position="328"/>
        <end position="361"/>
    </location>
</feature>
<evidence type="ECO:0000256" key="5">
    <source>
        <dbReference type="ARBA" id="ARBA00023034"/>
    </source>
</evidence>
<dbReference type="PANTHER" id="PTHR11062:SF396">
    <property type="entry name" value="EXOSTOSIN GT47 DOMAIN-CONTAINING PROTEIN"/>
    <property type="match status" value="1"/>
</dbReference>
<feature type="domain" description="Exostosin GT47" evidence="8">
    <location>
        <begin position="944"/>
        <end position="1221"/>
    </location>
</feature>
<evidence type="ECO:0000256" key="7">
    <source>
        <dbReference type="SAM" id="Phobius"/>
    </source>
</evidence>
<reference evidence="9" key="1">
    <citation type="submission" date="2023-03" db="EMBL/GenBank/DDBJ databases">
        <authorList>
            <person name="Julca I."/>
        </authorList>
    </citation>
    <scope>NUCLEOTIDE SEQUENCE</scope>
</reference>
<comment type="subcellular location">
    <subcellularLocation>
        <location evidence="1">Golgi apparatus membrane</location>
        <topology evidence="1">Single-pass type II membrane protein</topology>
    </subcellularLocation>
</comment>
<dbReference type="AlphaFoldDB" id="A0AAV1CS22"/>
<keyword evidence="4" id="KW-0735">Signal-anchor</keyword>
<feature type="domain" description="Exostosin GT47" evidence="8">
    <location>
        <begin position="179"/>
        <end position="330"/>
    </location>
</feature>
<feature type="transmembrane region" description="Helical" evidence="7">
    <location>
        <begin position="12"/>
        <end position="33"/>
    </location>
</feature>
<dbReference type="GO" id="GO:0016757">
    <property type="term" value="F:glycosyltransferase activity"/>
    <property type="evidence" value="ECO:0007669"/>
    <property type="project" value="UniProtKB-KW"/>
</dbReference>
<keyword evidence="3" id="KW-0808">Transferase</keyword>
<dbReference type="PROSITE" id="PS51257">
    <property type="entry name" value="PROKAR_LIPOPROTEIN"/>
    <property type="match status" value="1"/>
</dbReference>
<evidence type="ECO:0000256" key="3">
    <source>
        <dbReference type="ARBA" id="ARBA00022676"/>
    </source>
</evidence>
<feature type="region of interest" description="Disordered" evidence="6">
    <location>
        <begin position="97"/>
        <end position="158"/>
    </location>
</feature>
<evidence type="ECO:0000259" key="8">
    <source>
        <dbReference type="Pfam" id="PF03016"/>
    </source>
</evidence>
<proteinExistence type="inferred from homology"/>
<evidence type="ECO:0000313" key="9">
    <source>
        <dbReference type="EMBL" id="CAI9097509.1"/>
    </source>
</evidence>
<feature type="region of interest" description="Disordered" evidence="6">
    <location>
        <begin position="420"/>
        <end position="447"/>
    </location>
</feature>
<dbReference type="PANTHER" id="PTHR11062">
    <property type="entry name" value="EXOSTOSIN HEPARAN SULFATE GLYCOSYLTRANSFERASE -RELATED"/>
    <property type="match status" value="1"/>
</dbReference>
<dbReference type="Proteomes" id="UP001161247">
    <property type="component" value="Chromosome 3"/>
</dbReference>
<evidence type="ECO:0000256" key="6">
    <source>
        <dbReference type="SAM" id="MobiDB-lite"/>
    </source>
</evidence>
<dbReference type="GO" id="GO:0000139">
    <property type="term" value="C:Golgi membrane"/>
    <property type="evidence" value="ECO:0007669"/>
    <property type="project" value="UniProtKB-SubCell"/>
</dbReference>
<keyword evidence="5" id="KW-0333">Golgi apparatus</keyword>
<protein>
    <submittedName>
        <fullName evidence="9">OLC1v1033955C1</fullName>
    </submittedName>
</protein>
<evidence type="ECO:0000256" key="4">
    <source>
        <dbReference type="ARBA" id="ARBA00022968"/>
    </source>
</evidence>
<name>A0AAV1CS22_OLDCO</name>
<dbReference type="Pfam" id="PF03016">
    <property type="entry name" value="Exostosin_GT47"/>
    <property type="match status" value="3"/>
</dbReference>
<keyword evidence="7" id="KW-0472">Membrane</keyword>
<accession>A0AAV1CS22</accession>